<dbReference type="InterPro" id="IPR051188">
    <property type="entry name" value="PHD-type_Zinc_Finger"/>
</dbReference>
<dbReference type="GO" id="GO:0004842">
    <property type="term" value="F:ubiquitin-protein transferase activity"/>
    <property type="evidence" value="ECO:0007669"/>
    <property type="project" value="InterPro"/>
</dbReference>
<protein>
    <recommendedName>
        <fullName evidence="15">G2/M-phase specific E3 ubiquitin protein ligase</fullName>
    </recommendedName>
</protein>
<dbReference type="Gene3D" id="3.30.2410.10">
    <property type="entry name" value="Hect, E3 ligase catalytic domain"/>
    <property type="match status" value="1"/>
</dbReference>
<feature type="domain" description="HECT" evidence="11">
    <location>
        <begin position="679"/>
        <end position="769"/>
    </location>
</feature>
<dbReference type="Ensembl" id="ENSOABT00000008014.2">
    <property type="protein sequence ID" value="ENSOABP00000007725.2"/>
    <property type="gene ID" value="ENSOABG00000004229.2"/>
</dbReference>
<evidence type="ECO:0000256" key="2">
    <source>
        <dbReference type="ARBA" id="ARBA00004906"/>
    </source>
</evidence>
<dbReference type="Pfam" id="PF13771">
    <property type="entry name" value="zf-HC5HC2H"/>
    <property type="match status" value="1"/>
</dbReference>
<comment type="subcellular location">
    <subcellularLocation>
        <location evidence="1">Nucleus</location>
    </subcellularLocation>
</comment>
<dbReference type="SUPFAM" id="SSF56204">
    <property type="entry name" value="Hect, E3 ligase catalytic domain"/>
    <property type="match status" value="1"/>
</dbReference>
<name>A0A668RZP9_OREAU</name>
<comment type="caution">
    <text evidence="9">Lacks conserved residue(s) required for the propagation of feature annotation.</text>
</comment>
<evidence type="ECO:0000256" key="9">
    <source>
        <dbReference type="PROSITE-ProRule" id="PRU00104"/>
    </source>
</evidence>
<evidence type="ECO:0000256" key="7">
    <source>
        <dbReference type="ARBA" id="ARBA00022833"/>
    </source>
</evidence>
<evidence type="ECO:0000313" key="13">
    <source>
        <dbReference type="Ensembl" id="ENSOABP00000007725.2"/>
    </source>
</evidence>
<evidence type="ECO:0000256" key="5">
    <source>
        <dbReference type="ARBA" id="ARBA00022771"/>
    </source>
</evidence>
<evidence type="ECO:0000256" key="4">
    <source>
        <dbReference type="ARBA" id="ARBA00022723"/>
    </source>
</evidence>
<dbReference type="OMA" id="IKFTNCK"/>
<keyword evidence="4" id="KW-0479">Metal-binding</keyword>
<dbReference type="Gene3D" id="3.30.40.10">
    <property type="entry name" value="Zinc/RING finger domain, C3HC4 (zinc finger)"/>
    <property type="match status" value="2"/>
</dbReference>
<dbReference type="GO" id="GO:0008270">
    <property type="term" value="F:zinc ion binding"/>
    <property type="evidence" value="ECO:0007669"/>
    <property type="project" value="UniProtKB-KW"/>
</dbReference>
<dbReference type="InterPro" id="IPR001965">
    <property type="entry name" value="Znf_PHD"/>
</dbReference>
<dbReference type="CDD" id="cd15669">
    <property type="entry name" value="ePHD_PHF7_G2E3_like"/>
    <property type="match status" value="1"/>
</dbReference>
<keyword evidence="7" id="KW-0862">Zinc</keyword>
<dbReference type="PANTHER" id="PTHR12420">
    <property type="entry name" value="PHD FINGER PROTEIN"/>
    <property type="match status" value="1"/>
</dbReference>
<comment type="pathway">
    <text evidence="2">Protein modification; protein ubiquitination.</text>
</comment>
<evidence type="ECO:0000259" key="12">
    <source>
        <dbReference type="PROSITE" id="PS51805"/>
    </source>
</evidence>
<dbReference type="PROSITE" id="PS50237">
    <property type="entry name" value="HECT"/>
    <property type="match status" value="1"/>
</dbReference>
<keyword evidence="5" id="KW-0863">Zinc-finger</keyword>
<evidence type="ECO:0000256" key="3">
    <source>
        <dbReference type="ARBA" id="ARBA00022679"/>
    </source>
</evidence>
<gene>
    <name evidence="13" type="primary">G2E3</name>
</gene>
<dbReference type="SMART" id="SM00249">
    <property type="entry name" value="PHD"/>
    <property type="match status" value="3"/>
</dbReference>
<proteinExistence type="predicted"/>
<organism evidence="13 14">
    <name type="scientific">Oreochromis aureus</name>
    <name type="common">Israeli tilapia</name>
    <name type="synonym">Chromis aureus</name>
    <dbReference type="NCBI Taxonomy" id="47969"/>
    <lineage>
        <taxon>Eukaryota</taxon>
        <taxon>Metazoa</taxon>
        <taxon>Chordata</taxon>
        <taxon>Craniata</taxon>
        <taxon>Vertebrata</taxon>
        <taxon>Euteleostomi</taxon>
        <taxon>Actinopterygii</taxon>
        <taxon>Neopterygii</taxon>
        <taxon>Teleostei</taxon>
        <taxon>Neoteleostei</taxon>
        <taxon>Acanthomorphata</taxon>
        <taxon>Ovalentaria</taxon>
        <taxon>Cichlomorphae</taxon>
        <taxon>Cichliformes</taxon>
        <taxon>Cichlidae</taxon>
        <taxon>African cichlids</taxon>
        <taxon>Pseudocrenilabrinae</taxon>
        <taxon>Oreochromini</taxon>
        <taxon>Oreochromis</taxon>
    </lineage>
</organism>
<dbReference type="AlphaFoldDB" id="A0A668RZP9"/>
<dbReference type="GO" id="GO:0005634">
    <property type="term" value="C:nucleus"/>
    <property type="evidence" value="ECO:0007669"/>
    <property type="project" value="TreeGrafter"/>
</dbReference>
<dbReference type="Pfam" id="PF26054">
    <property type="entry name" value="PHD_G2E3"/>
    <property type="match status" value="1"/>
</dbReference>
<sequence length="769" mass="86616">MKVVFPVEYWPTSSTMGLLWKSAASRAGEWKSWKRLIHTNMKKKARRSQETHTNSVQEECCALCRCSDDDPAMFGEKVTLKEHKISVHYFCLLTSCGVYQRGEEDEGIFGFLVEDIKQEVRRSTRLTCFGCKKKGACVGCNVRSCRKMVHFPCGRKQMFVSQFTGLFPSYCPDHSPSQSLCTGLDISLPRSCSICLDSIDPVLSYSILKCPSCHTSWFHRDCVQRQAHSAGLFFFRCTLCNNKEHFQEEMLRMGIYIPERDASWELEANAYAELLEVYKRCDALTCLCNNGRTHSAKSGWFEVVRCRLCGSRGTHRKCSGLKLDTKDWACSDCTQATDGKASLVRSPQGGPRRSLLSKRHRPSVHSSISCKRPSLPERSGSPEDLLQSLVPRLHPPSVQVEVIGDQALSAGLDLVRRADFDPTQTLSVRFKDIDQTPLPNHLWDSDTAKEYFLKLLMQQIQECVVFEGPDGSKNLALDSEALREDLYFDVGCLLALSLVHGGPPVGFFSRALYQCLFNYPANRPLNVTHMTPDTHFTHQVTRITEAESLEELKEVMAVSWEYLELAGCNRPISSLKEREALVEDLVSFTMITRMQLPLQRFREGLQTLGVFDQVQLFPSVFCGIFCEAGDHLTAQTMGQLFTINFSEQEEKLNRETPVVTFWRHFLLECEVGRSSISLQDLLHFATGSAKLPAVSALSSPSISFLHPLAPSLLGFKEGRGVDWRDEGLFPQSEPVSKHLLLPVTSSYQAFKSSMEQAISHHVHLLPTDG</sequence>
<keyword evidence="14" id="KW-1185">Reference proteome</keyword>
<dbReference type="PROSITE" id="PS01359">
    <property type="entry name" value="ZF_PHD_1"/>
    <property type="match status" value="1"/>
</dbReference>
<keyword evidence="3" id="KW-0808">Transferase</keyword>
<reference evidence="13" key="2">
    <citation type="submission" date="2025-09" db="UniProtKB">
        <authorList>
            <consortium name="Ensembl"/>
        </authorList>
    </citation>
    <scope>IDENTIFICATION</scope>
</reference>
<evidence type="ECO:0008006" key="15">
    <source>
        <dbReference type="Google" id="ProtNLM"/>
    </source>
</evidence>
<evidence type="ECO:0000256" key="6">
    <source>
        <dbReference type="ARBA" id="ARBA00022786"/>
    </source>
</evidence>
<dbReference type="InterPro" id="IPR035983">
    <property type="entry name" value="Hect_E3_ubiquitin_ligase"/>
</dbReference>
<evidence type="ECO:0000313" key="14">
    <source>
        <dbReference type="Proteomes" id="UP000472276"/>
    </source>
</evidence>
<keyword evidence="6 9" id="KW-0833">Ubl conjugation pathway</keyword>
<accession>A0A668RZP9</accession>
<dbReference type="InterPro" id="IPR042013">
    <property type="entry name" value="PHF7/G2E3_ePHD"/>
</dbReference>
<dbReference type="InterPro" id="IPR013083">
    <property type="entry name" value="Znf_RING/FYVE/PHD"/>
</dbReference>
<feature type="domain" description="PHD-type" evidence="12">
    <location>
        <begin position="58"/>
        <end position="175"/>
    </location>
</feature>
<keyword evidence="8" id="KW-0539">Nucleus</keyword>
<evidence type="ECO:0000259" key="11">
    <source>
        <dbReference type="PROSITE" id="PS50237"/>
    </source>
</evidence>
<evidence type="ECO:0000256" key="8">
    <source>
        <dbReference type="ARBA" id="ARBA00023242"/>
    </source>
</evidence>
<dbReference type="PANTHER" id="PTHR12420:SF42">
    <property type="entry name" value="G2_M PHASE-SPECIFIC E3 UBIQUITIN-PROTEIN LIGASE"/>
    <property type="match status" value="1"/>
</dbReference>
<dbReference type="SUPFAM" id="SSF57903">
    <property type="entry name" value="FYVE/PHD zinc finger"/>
    <property type="match status" value="1"/>
</dbReference>
<dbReference type="PROSITE" id="PS51805">
    <property type="entry name" value="EPHD"/>
    <property type="match status" value="1"/>
</dbReference>
<reference evidence="13" key="1">
    <citation type="submission" date="2025-08" db="UniProtKB">
        <authorList>
            <consortium name="Ensembl"/>
        </authorList>
    </citation>
    <scope>IDENTIFICATION</scope>
</reference>
<dbReference type="InterPro" id="IPR011011">
    <property type="entry name" value="Znf_FYVE_PHD"/>
</dbReference>
<dbReference type="InterPro" id="IPR034732">
    <property type="entry name" value="EPHD"/>
</dbReference>
<dbReference type="Proteomes" id="UP000472276">
    <property type="component" value="Unassembled WGS sequence"/>
</dbReference>
<feature type="region of interest" description="Disordered" evidence="10">
    <location>
        <begin position="341"/>
        <end position="383"/>
    </location>
</feature>
<dbReference type="InterPro" id="IPR000569">
    <property type="entry name" value="HECT_dom"/>
</dbReference>
<evidence type="ECO:0000256" key="10">
    <source>
        <dbReference type="SAM" id="MobiDB-lite"/>
    </source>
</evidence>
<dbReference type="InterPro" id="IPR059102">
    <property type="entry name" value="PHD_PHF7/G2E3-like"/>
</dbReference>
<dbReference type="InterPro" id="IPR019786">
    <property type="entry name" value="Zinc_finger_PHD-type_CS"/>
</dbReference>
<evidence type="ECO:0000256" key="1">
    <source>
        <dbReference type="ARBA" id="ARBA00004123"/>
    </source>
</evidence>
<dbReference type="Pfam" id="PF00632">
    <property type="entry name" value="HECT"/>
    <property type="match status" value="1"/>
</dbReference>